<dbReference type="Proteomes" id="UP000662857">
    <property type="component" value="Chromosome"/>
</dbReference>
<evidence type="ECO:0000259" key="7">
    <source>
        <dbReference type="PROSITE" id="PS50977"/>
    </source>
</evidence>
<dbReference type="PANTHER" id="PTHR47506">
    <property type="entry name" value="TRANSCRIPTIONAL REGULATORY PROTEIN"/>
    <property type="match status" value="1"/>
</dbReference>
<dbReference type="PRINTS" id="PR00455">
    <property type="entry name" value="HTHTETR"/>
</dbReference>
<evidence type="ECO:0000256" key="4">
    <source>
        <dbReference type="ARBA" id="ARBA00023163"/>
    </source>
</evidence>
<dbReference type="SUPFAM" id="SSF46689">
    <property type="entry name" value="Homeodomain-like"/>
    <property type="match status" value="1"/>
</dbReference>
<organism evidence="8 9">
    <name type="scientific">Natronosporangium hydrolyticum</name>
    <dbReference type="NCBI Taxonomy" id="2811111"/>
    <lineage>
        <taxon>Bacteria</taxon>
        <taxon>Bacillati</taxon>
        <taxon>Actinomycetota</taxon>
        <taxon>Actinomycetes</taxon>
        <taxon>Micromonosporales</taxon>
        <taxon>Micromonosporaceae</taxon>
        <taxon>Natronosporangium</taxon>
    </lineage>
</organism>
<evidence type="ECO:0000256" key="1">
    <source>
        <dbReference type="ARBA" id="ARBA00022491"/>
    </source>
</evidence>
<sequence length="210" mass="23581">MDTVEEAPGPRRNRRRGPYAKTEQKRREILDSALEVFAKSGYRAGSLREVAERVGMSEAGLLHHFPNKSALLSAVLRRRDEHTMSIVPVEDDDPVAALKGLVELAAYNASRPGVVELYCVLSAEATTPDHPAHSYFVERYAWVRKRLSRTFQLLQQQGSLHPGVSPESAARSTIAVMDGLQLQWLLDRDSLDMAEEFRRHLDSLVTFELG</sequence>
<keyword evidence="2" id="KW-0805">Transcription regulation</keyword>
<evidence type="ECO:0000313" key="9">
    <source>
        <dbReference type="Proteomes" id="UP000662857"/>
    </source>
</evidence>
<dbReference type="AlphaFoldDB" id="A0A895Y675"/>
<keyword evidence="3 5" id="KW-0238">DNA-binding</keyword>
<proteinExistence type="predicted"/>
<dbReference type="Pfam" id="PF13977">
    <property type="entry name" value="TetR_C_6"/>
    <property type="match status" value="1"/>
</dbReference>
<dbReference type="SUPFAM" id="SSF48498">
    <property type="entry name" value="Tetracyclin repressor-like, C-terminal domain"/>
    <property type="match status" value="1"/>
</dbReference>
<dbReference type="KEGG" id="nhy:JQS43_14475"/>
<dbReference type="Pfam" id="PF00440">
    <property type="entry name" value="TetR_N"/>
    <property type="match status" value="1"/>
</dbReference>
<evidence type="ECO:0000256" key="2">
    <source>
        <dbReference type="ARBA" id="ARBA00023015"/>
    </source>
</evidence>
<keyword evidence="4" id="KW-0804">Transcription</keyword>
<dbReference type="GO" id="GO:0003677">
    <property type="term" value="F:DNA binding"/>
    <property type="evidence" value="ECO:0007669"/>
    <property type="project" value="UniProtKB-UniRule"/>
</dbReference>
<keyword evidence="1" id="KW-0678">Repressor</keyword>
<dbReference type="InterPro" id="IPR036271">
    <property type="entry name" value="Tet_transcr_reg_TetR-rel_C_sf"/>
</dbReference>
<dbReference type="InterPro" id="IPR039538">
    <property type="entry name" value="BetI_C"/>
</dbReference>
<dbReference type="PANTHER" id="PTHR47506:SF6">
    <property type="entry name" value="HTH-TYPE TRANSCRIPTIONAL REPRESSOR NEMR"/>
    <property type="match status" value="1"/>
</dbReference>
<gene>
    <name evidence="8" type="ORF">JQS43_14475</name>
</gene>
<keyword evidence="9" id="KW-1185">Reference proteome</keyword>
<evidence type="ECO:0000256" key="3">
    <source>
        <dbReference type="ARBA" id="ARBA00023125"/>
    </source>
</evidence>
<dbReference type="InterPro" id="IPR009057">
    <property type="entry name" value="Homeodomain-like_sf"/>
</dbReference>
<dbReference type="InterPro" id="IPR001647">
    <property type="entry name" value="HTH_TetR"/>
</dbReference>
<dbReference type="Gene3D" id="1.10.357.10">
    <property type="entry name" value="Tetracycline Repressor, domain 2"/>
    <property type="match status" value="1"/>
</dbReference>
<feature type="region of interest" description="Disordered" evidence="6">
    <location>
        <begin position="1"/>
        <end position="25"/>
    </location>
</feature>
<dbReference type="EMBL" id="CP070499">
    <property type="protein sequence ID" value="QSB12881.1"/>
    <property type="molecule type" value="Genomic_DNA"/>
</dbReference>
<dbReference type="RefSeq" id="WP_239674926.1">
    <property type="nucleotide sequence ID" value="NZ_CP070499.1"/>
</dbReference>
<feature type="DNA-binding region" description="H-T-H motif" evidence="5">
    <location>
        <begin position="46"/>
        <end position="65"/>
    </location>
</feature>
<feature type="domain" description="HTH tetR-type" evidence="7">
    <location>
        <begin position="23"/>
        <end position="83"/>
    </location>
</feature>
<accession>A0A895Y675</accession>
<name>A0A895Y675_9ACTN</name>
<protein>
    <submittedName>
        <fullName evidence="8">TetR/AcrR family transcriptional regulator</fullName>
    </submittedName>
</protein>
<dbReference type="PROSITE" id="PS50977">
    <property type="entry name" value="HTH_TETR_2"/>
    <property type="match status" value="1"/>
</dbReference>
<evidence type="ECO:0000256" key="5">
    <source>
        <dbReference type="PROSITE-ProRule" id="PRU00335"/>
    </source>
</evidence>
<evidence type="ECO:0000256" key="6">
    <source>
        <dbReference type="SAM" id="MobiDB-lite"/>
    </source>
</evidence>
<evidence type="ECO:0000313" key="8">
    <source>
        <dbReference type="EMBL" id="QSB12881.1"/>
    </source>
</evidence>
<reference evidence="8" key="1">
    <citation type="submission" date="2021-02" db="EMBL/GenBank/DDBJ databases">
        <title>Natrosporangium hydrolyticum gen. nov., sp. nov, a haloalkaliphilic actinobacterium from a soda solonchak soil.</title>
        <authorList>
            <person name="Sorokin D.Y."/>
            <person name="Khijniak T.V."/>
            <person name="Zakharycheva A.P."/>
            <person name="Boueva O.V."/>
            <person name="Ariskina E.V."/>
            <person name="Hahnke R.L."/>
            <person name="Bunk B."/>
            <person name="Sproer C."/>
            <person name="Schumann P."/>
            <person name="Evtushenko L.I."/>
            <person name="Kublanov I.V."/>
        </authorList>
    </citation>
    <scope>NUCLEOTIDE SEQUENCE</scope>
    <source>
        <strain evidence="8">DSM 106523</strain>
    </source>
</reference>